<organism evidence="16 17">
    <name type="scientific">SAR92 clade bacterium</name>
    <dbReference type="NCBI Taxonomy" id="2315479"/>
    <lineage>
        <taxon>Bacteria</taxon>
        <taxon>Pseudomonadati</taxon>
        <taxon>Pseudomonadota</taxon>
        <taxon>Gammaproteobacteria</taxon>
        <taxon>Cellvibrionales</taxon>
        <taxon>Porticoccaceae</taxon>
        <taxon>SAR92 clade</taxon>
    </lineage>
</organism>
<gene>
    <name evidence="15" type="primary">aat</name>
    <name evidence="16" type="ORF">EVB02_02955</name>
</gene>
<dbReference type="PANTHER" id="PTHR30098">
    <property type="entry name" value="LEUCYL/PHENYLALANYL-TRNA--PROTEIN TRANSFERASE"/>
    <property type="match status" value="1"/>
</dbReference>
<dbReference type="PANTHER" id="PTHR30098:SF2">
    <property type="entry name" value="LEUCYL_PHENYLALANYL-TRNA--PROTEIN TRANSFERASE"/>
    <property type="match status" value="1"/>
</dbReference>
<dbReference type="GO" id="GO:0005737">
    <property type="term" value="C:cytoplasm"/>
    <property type="evidence" value="ECO:0007669"/>
    <property type="project" value="UniProtKB-SubCell"/>
</dbReference>
<reference evidence="16 17" key="1">
    <citation type="submission" date="2019-02" db="EMBL/GenBank/DDBJ databases">
        <title>Prokaryotic population dynamics and viral predation in marine succession experiment using metagenomics: the confinement effect.</title>
        <authorList>
            <person name="Haro-Moreno J.M."/>
            <person name="Rodriguez-Valera F."/>
            <person name="Lopez-Perez M."/>
        </authorList>
    </citation>
    <scope>NUCLEOTIDE SEQUENCE [LARGE SCALE GENOMIC DNA]</scope>
    <source>
        <strain evidence="16">MED-G169</strain>
    </source>
</reference>
<dbReference type="AlphaFoldDB" id="A0A520LL77"/>
<dbReference type="FunFam" id="3.40.630.70:FF:000001">
    <property type="entry name" value="Leucyl/phenylalanyl-tRNA--protein transferase"/>
    <property type="match status" value="1"/>
</dbReference>
<comment type="catalytic activity">
    <reaction evidence="5 15">
        <text>L-phenylalanyl-tRNA(Phe) + an N-terminal L-alpha-aminoacyl-[protein] = an N-terminal L-phenylalanyl-L-alpha-aminoacyl-[protein] + tRNA(Phe)</text>
        <dbReference type="Rhea" id="RHEA:43632"/>
        <dbReference type="Rhea" id="RHEA-COMP:9668"/>
        <dbReference type="Rhea" id="RHEA-COMP:9699"/>
        <dbReference type="Rhea" id="RHEA-COMP:10636"/>
        <dbReference type="Rhea" id="RHEA-COMP:10637"/>
        <dbReference type="ChEBI" id="CHEBI:78442"/>
        <dbReference type="ChEBI" id="CHEBI:78531"/>
        <dbReference type="ChEBI" id="CHEBI:78597"/>
        <dbReference type="ChEBI" id="CHEBI:83561"/>
        <dbReference type="EC" id="2.3.2.6"/>
    </reaction>
</comment>
<dbReference type="Pfam" id="PF03588">
    <property type="entry name" value="Leu_Phe_trans"/>
    <property type="match status" value="1"/>
</dbReference>
<dbReference type="NCBIfam" id="TIGR00667">
    <property type="entry name" value="aat"/>
    <property type="match status" value="1"/>
</dbReference>
<dbReference type="HAMAP" id="MF_00688">
    <property type="entry name" value="Leu_Phe_trans"/>
    <property type="match status" value="1"/>
</dbReference>
<comment type="catalytic activity">
    <reaction evidence="7 15">
        <text>N-terminal L-lysyl-[protein] + L-leucyl-tRNA(Leu) = N-terminal L-leucyl-L-lysyl-[protein] + tRNA(Leu) + H(+)</text>
        <dbReference type="Rhea" id="RHEA:12340"/>
        <dbReference type="Rhea" id="RHEA-COMP:9613"/>
        <dbReference type="Rhea" id="RHEA-COMP:9622"/>
        <dbReference type="Rhea" id="RHEA-COMP:12670"/>
        <dbReference type="Rhea" id="RHEA-COMP:12671"/>
        <dbReference type="ChEBI" id="CHEBI:15378"/>
        <dbReference type="ChEBI" id="CHEBI:65249"/>
        <dbReference type="ChEBI" id="CHEBI:78442"/>
        <dbReference type="ChEBI" id="CHEBI:78494"/>
        <dbReference type="ChEBI" id="CHEBI:133043"/>
        <dbReference type="EC" id="2.3.2.6"/>
    </reaction>
</comment>
<name>A0A520LL77_9GAMM</name>
<comment type="similarity">
    <text evidence="9 15">Belongs to the L/F-transferase family.</text>
</comment>
<keyword evidence="4 15" id="KW-0012">Acyltransferase</keyword>
<keyword evidence="2 15" id="KW-0963">Cytoplasm</keyword>
<evidence type="ECO:0000256" key="6">
    <source>
        <dbReference type="ARBA" id="ARBA00050652"/>
    </source>
</evidence>
<dbReference type="InterPro" id="IPR042203">
    <property type="entry name" value="Leu/Phe-tRNA_Trfase_C"/>
</dbReference>
<dbReference type="Gene3D" id="3.30.70.3550">
    <property type="entry name" value="Leucyl/phenylalanyl-tRNA-protein transferase, N-terminal domain"/>
    <property type="match status" value="1"/>
</dbReference>
<evidence type="ECO:0000256" key="8">
    <source>
        <dbReference type="ARBA" id="ARBA00054043"/>
    </source>
</evidence>
<dbReference type="Proteomes" id="UP000318148">
    <property type="component" value="Unassembled WGS sequence"/>
</dbReference>
<comment type="function">
    <text evidence="8 15">Functions in the N-end rule pathway of protein degradation where it conjugates Leu, Phe and, less efficiently, Met from aminoacyl-tRNAs to the N-termini of proteins containing an N-terminal arginine or lysine.</text>
</comment>
<accession>A0A520LL77</accession>
<evidence type="ECO:0000256" key="2">
    <source>
        <dbReference type="ARBA" id="ARBA00022490"/>
    </source>
</evidence>
<keyword evidence="3 15" id="KW-0808">Transferase</keyword>
<evidence type="ECO:0000256" key="10">
    <source>
        <dbReference type="ARBA" id="ARBA00066767"/>
    </source>
</evidence>
<evidence type="ECO:0000256" key="7">
    <source>
        <dbReference type="ARBA" id="ARBA00051538"/>
    </source>
</evidence>
<comment type="caution">
    <text evidence="16">The sequence shown here is derived from an EMBL/GenBank/DDBJ whole genome shotgun (WGS) entry which is preliminary data.</text>
</comment>
<dbReference type="InterPro" id="IPR004616">
    <property type="entry name" value="Leu/Phe-tRNA_Trfase"/>
</dbReference>
<evidence type="ECO:0000256" key="1">
    <source>
        <dbReference type="ARBA" id="ARBA00004496"/>
    </source>
</evidence>
<dbReference type="EC" id="2.3.2.6" evidence="10 15"/>
<evidence type="ECO:0000256" key="15">
    <source>
        <dbReference type="HAMAP-Rule" id="MF_00688"/>
    </source>
</evidence>
<evidence type="ECO:0000256" key="5">
    <source>
        <dbReference type="ARBA" id="ARBA00050607"/>
    </source>
</evidence>
<evidence type="ECO:0000256" key="4">
    <source>
        <dbReference type="ARBA" id="ARBA00023315"/>
    </source>
</evidence>
<dbReference type="EMBL" id="SHBO01000033">
    <property type="protein sequence ID" value="RZO06001.1"/>
    <property type="molecule type" value="Genomic_DNA"/>
</dbReference>
<dbReference type="GO" id="GO:0030163">
    <property type="term" value="P:protein catabolic process"/>
    <property type="evidence" value="ECO:0007669"/>
    <property type="project" value="UniProtKB-UniRule"/>
</dbReference>
<dbReference type="Gene3D" id="3.40.630.70">
    <property type="entry name" value="Leucyl/phenylalanyl-tRNA-protein transferase, C-terminal domain"/>
    <property type="match status" value="1"/>
</dbReference>
<evidence type="ECO:0000256" key="14">
    <source>
        <dbReference type="ARBA" id="ARBA00083640"/>
    </source>
</evidence>
<dbReference type="FunFam" id="3.30.70.3550:FF:000001">
    <property type="entry name" value="Leucyl/phenylalanyl-tRNA--protein transferase"/>
    <property type="match status" value="1"/>
</dbReference>
<evidence type="ECO:0000256" key="11">
    <source>
        <dbReference type="ARBA" id="ARBA00074372"/>
    </source>
</evidence>
<evidence type="ECO:0000256" key="9">
    <source>
        <dbReference type="ARBA" id="ARBA00061535"/>
    </source>
</evidence>
<evidence type="ECO:0000256" key="12">
    <source>
        <dbReference type="ARBA" id="ARBA00077136"/>
    </source>
</evidence>
<evidence type="ECO:0000256" key="13">
    <source>
        <dbReference type="ARBA" id="ARBA00077165"/>
    </source>
</evidence>
<dbReference type="InterPro" id="IPR042221">
    <property type="entry name" value="Leu/Phe-tRNA_Trfase_N"/>
</dbReference>
<proteinExistence type="inferred from homology"/>
<sequence>MSIKIPISFPPLHTASDDPDGLLAVGGDLKTSTLRIAYDEGIFPWFSSDSPILWWSPSNRCILRPDNYHISRRLKQKLRQNKFNVTSDKAFERVIHACASNRAENDTWITSDMIDAYLRLHKEGLAHSIEVWEGIELVGGIYGVVSGAIFSGESMFSKIKDGSKIALAYLCYWMRLSGFIFLDCQIENPHLKSLGAVTIKRDEFVRILKANKTNNINWSFKMKANWD</sequence>
<dbReference type="GO" id="GO:0008914">
    <property type="term" value="F:leucyl-tRNA--protein transferase activity"/>
    <property type="evidence" value="ECO:0007669"/>
    <property type="project" value="UniProtKB-UniRule"/>
</dbReference>
<comment type="subcellular location">
    <subcellularLocation>
        <location evidence="1 15">Cytoplasm</location>
    </subcellularLocation>
</comment>
<evidence type="ECO:0000313" key="17">
    <source>
        <dbReference type="Proteomes" id="UP000318148"/>
    </source>
</evidence>
<comment type="catalytic activity">
    <reaction evidence="6 15">
        <text>N-terminal L-arginyl-[protein] + L-leucyl-tRNA(Leu) = N-terminal L-leucyl-L-arginyl-[protein] + tRNA(Leu) + H(+)</text>
        <dbReference type="Rhea" id="RHEA:50416"/>
        <dbReference type="Rhea" id="RHEA-COMP:9613"/>
        <dbReference type="Rhea" id="RHEA-COMP:9622"/>
        <dbReference type="Rhea" id="RHEA-COMP:12672"/>
        <dbReference type="Rhea" id="RHEA-COMP:12673"/>
        <dbReference type="ChEBI" id="CHEBI:15378"/>
        <dbReference type="ChEBI" id="CHEBI:64719"/>
        <dbReference type="ChEBI" id="CHEBI:78442"/>
        <dbReference type="ChEBI" id="CHEBI:78494"/>
        <dbReference type="ChEBI" id="CHEBI:133044"/>
        <dbReference type="EC" id="2.3.2.6"/>
    </reaction>
</comment>
<evidence type="ECO:0000256" key="3">
    <source>
        <dbReference type="ARBA" id="ARBA00022679"/>
    </source>
</evidence>
<dbReference type="SUPFAM" id="SSF55729">
    <property type="entry name" value="Acyl-CoA N-acyltransferases (Nat)"/>
    <property type="match status" value="1"/>
</dbReference>
<protein>
    <recommendedName>
        <fullName evidence="11 15">Leucyl/phenylalanyl-tRNA--protein transferase</fullName>
        <ecNumber evidence="10 15">2.3.2.6</ecNumber>
    </recommendedName>
    <alternativeName>
        <fullName evidence="12 15">L/F-transferase</fullName>
    </alternativeName>
    <alternativeName>
        <fullName evidence="13 15">Leucyltransferase</fullName>
    </alternativeName>
    <alternativeName>
        <fullName evidence="14 15">Phenyalanyltransferase</fullName>
    </alternativeName>
</protein>
<evidence type="ECO:0000313" key="16">
    <source>
        <dbReference type="EMBL" id="RZO06001.1"/>
    </source>
</evidence>
<dbReference type="InterPro" id="IPR016181">
    <property type="entry name" value="Acyl_CoA_acyltransferase"/>
</dbReference>